<evidence type="ECO:0000313" key="2">
    <source>
        <dbReference type="EMBL" id="OIW24195.1"/>
    </source>
</evidence>
<organism evidence="2 3">
    <name type="scientific">Coniochaeta ligniaria NRRL 30616</name>
    <dbReference type="NCBI Taxonomy" id="1408157"/>
    <lineage>
        <taxon>Eukaryota</taxon>
        <taxon>Fungi</taxon>
        <taxon>Dikarya</taxon>
        <taxon>Ascomycota</taxon>
        <taxon>Pezizomycotina</taxon>
        <taxon>Sordariomycetes</taxon>
        <taxon>Sordariomycetidae</taxon>
        <taxon>Coniochaetales</taxon>
        <taxon>Coniochaetaceae</taxon>
        <taxon>Coniochaeta</taxon>
    </lineage>
</organism>
<dbReference type="Proteomes" id="UP000182658">
    <property type="component" value="Unassembled WGS sequence"/>
</dbReference>
<feature type="region of interest" description="Disordered" evidence="1">
    <location>
        <begin position="45"/>
        <end position="145"/>
    </location>
</feature>
<proteinExistence type="predicted"/>
<evidence type="ECO:0000256" key="1">
    <source>
        <dbReference type="SAM" id="MobiDB-lite"/>
    </source>
</evidence>
<dbReference type="EMBL" id="KV875104">
    <property type="protein sequence ID" value="OIW24195.1"/>
    <property type="molecule type" value="Genomic_DNA"/>
</dbReference>
<dbReference type="AlphaFoldDB" id="A0A1J7IA54"/>
<dbReference type="InParanoid" id="A0A1J7IA54"/>
<gene>
    <name evidence="2" type="ORF">CONLIGDRAFT_685822</name>
</gene>
<name>A0A1J7IA54_9PEZI</name>
<evidence type="ECO:0000313" key="3">
    <source>
        <dbReference type="Proteomes" id="UP000182658"/>
    </source>
</evidence>
<accession>A0A1J7IA54</accession>
<feature type="compositionally biased region" description="Pro residues" evidence="1">
    <location>
        <begin position="51"/>
        <end position="61"/>
    </location>
</feature>
<feature type="compositionally biased region" description="Basic residues" evidence="1">
    <location>
        <begin position="63"/>
        <end position="75"/>
    </location>
</feature>
<sequence length="382" mass="42435">MLQPPRISKRTPEISYEYPYKASAPAPIRPVTRAAAAAALSVRRLASLARRPPPPSAPSTPPSHRRLPPRSRQGRVARLGVVLGEERSRAAAAESKAKMKKEKVQKEEDNKDEEDNKGEEEKNTGTHPATPATSPPSPPSPTTSLCTWAIPPWVASQRIAGWTNIARTSVFTDRSCRADALPQWPLLSMVQMYMFQMLVEVELEGSCQVRPPVSPMRRNAVNNSINSRPGATRDSDISKWRIFLWFGREISTTVRQVNSVSALLQATKKTEKIEFADLTNRLWRKVFAEFGEEDVFPWPKNHHLIAVAQNGTFEPATSDQRTADREEAKNKWTVHATPENPRFAIGKHPELLAGILSLLGCLAFSGGRANCVSLLNVERRGT</sequence>
<reference evidence="2 3" key="1">
    <citation type="submission" date="2016-10" db="EMBL/GenBank/DDBJ databases">
        <title>Draft genome sequence of Coniochaeta ligniaria NRRL30616, a lignocellulolytic fungus for bioabatement of inhibitors in plant biomass hydrolysates.</title>
        <authorList>
            <consortium name="DOE Joint Genome Institute"/>
            <person name="Jimenez D.J."/>
            <person name="Hector R.E."/>
            <person name="Riley R."/>
            <person name="Sun H."/>
            <person name="Grigoriev I.V."/>
            <person name="Van Elsas J.D."/>
            <person name="Nichols N.N."/>
        </authorList>
    </citation>
    <scope>NUCLEOTIDE SEQUENCE [LARGE SCALE GENOMIC DNA]</scope>
    <source>
        <strain evidence="2 3">NRRL 30616</strain>
    </source>
</reference>
<keyword evidence="3" id="KW-1185">Reference proteome</keyword>
<protein>
    <submittedName>
        <fullName evidence="2">Uncharacterized protein</fullName>
    </submittedName>
</protein>